<dbReference type="AlphaFoldDB" id="A0A4R9IKG1"/>
<evidence type="ECO:0000313" key="1">
    <source>
        <dbReference type="EMBL" id="TGK88278.1"/>
    </source>
</evidence>
<dbReference type="EMBL" id="RQFL01000031">
    <property type="protein sequence ID" value="TGK88928.1"/>
    <property type="molecule type" value="Genomic_DNA"/>
</dbReference>
<reference evidence="3 4" key="2">
    <citation type="journal article" date="2019" name="PLoS Negl. Trop. Dis.">
        <title>Revisiting the worldwide diversity of Leptospira species in the environment.</title>
        <authorList>
            <person name="Vincent A.T."/>
            <person name="Schiettekatte O."/>
            <person name="Bourhy P."/>
            <person name="Veyrier F.J."/>
            <person name="Picardeau M."/>
        </authorList>
    </citation>
    <scope>NUCLEOTIDE SEQUENCE [LARGE SCALE GENOMIC DNA]</scope>
    <source>
        <strain evidence="1 3">201800280</strain>
        <strain evidence="4">201800281</strain>
    </source>
</reference>
<protein>
    <recommendedName>
        <fullName evidence="5">Cytochrome C Planctomycete-type domain-containing protein</fullName>
    </recommendedName>
</protein>
<organism evidence="1 3">
    <name type="scientific">Leptospira bourretii</name>
    <dbReference type="NCBI Taxonomy" id="2484962"/>
    <lineage>
        <taxon>Bacteria</taxon>
        <taxon>Pseudomonadati</taxon>
        <taxon>Spirochaetota</taxon>
        <taxon>Spirochaetia</taxon>
        <taxon>Leptospirales</taxon>
        <taxon>Leptospiraceae</taxon>
        <taxon>Leptospira</taxon>
    </lineage>
</organism>
<evidence type="ECO:0000313" key="4">
    <source>
        <dbReference type="Proteomes" id="UP000297918"/>
    </source>
</evidence>
<proteinExistence type="predicted"/>
<name>A0A4R9IKG1_9LEPT</name>
<keyword evidence="4" id="KW-1185">Reference proteome</keyword>
<reference evidence="2" key="1">
    <citation type="submission" date="2018-10" db="EMBL/GenBank/DDBJ databases">
        <authorList>
            <person name="Vincent A.T."/>
            <person name="Schiettekatte O."/>
            <person name="Bourhy P."/>
            <person name="Veyrier F.J."/>
            <person name="Picardeau M."/>
        </authorList>
    </citation>
    <scope>NUCLEOTIDE SEQUENCE</scope>
    <source>
        <strain evidence="2">201800281</strain>
    </source>
</reference>
<accession>A0A4R9IKG1</accession>
<dbReference type="EMBL" id="RQFM01000010">
    <property type="protein sequence ID" value="TGK88278.1"/>
    <property type="molecule type" value="Genomic_DNA"/>
</dbReference>
<gene>
    <name evidence="1" type="ORF">EHQ23_05430</name>
    <name evidence="2" type="ORF">EHQ26_17955</name>
</gene>
<dbReference type="Proteomes" id="UP000297918">
    <property type="component" value="Unassembled WGS sequence"/>
</dbReference>
<sequence>MAKIHILKSSGFVLLLVLSVFLNCRNEKSSDKEGVLESYALLLGSSTPLAEITDADCTDPAPTFATLSQAGTTTTCANCHNAGNANAGFDITSYNSTKNRITVGNPRGSLLFNKINTGSMRIYNTNSINKAVYCWTLKGANP</sequence>
<comment type="caution">
    <text evidence="1">The sequence shown here is derived from an EMBL/GenBank/DDBJ whole genome shotgun (WGS) entry which is preliminary data.</text>
</comment>
<dbReference type="NCBIfam" id="NF047812">
    <property type="entry name" value="LIC11213_lipo"/>
    <property type="match status" value="1"/>
</dbReference>
<evidence type="ECO:0008006" key="5">
    <source>
        <dbReference type="Google" id="ProtNLM"/>
    </source>
</evidence>
<evidence type="ECO:0000313" key="3">
    <source>
        <dbReference type="Proteomes" id="UP000297394"/>
    </source>
</evidence>
<dbReference type="OrthoDB" id="342808at2"/>
<evidence type="ECO:0000313" key="2">
    <source>
        <dbReference type="EMBL" id="TGK88928.1"/>
    </source>
</evidence>
<dbReference type="Proteomes" id="UP000297394">
    <property type="component" value="Unassembled WGS sequence"/>
</dbReference>